<dbReference type="EMBL" id="LR593887">
    <property type="protein sequence ID" value="VTS03387.1"/>
    <property type="molecule type" value="Genomic_DNA"/>
</dbReference>
<evidence type="ECO:0000313" key="4">
    <source>
        <dbReference type="Proteomes" id="UP000464378"/>
    </source>
</evidence>
<dbReference type="KEGG" id="tim:GMBLW1_08600"/>
<protein>
    <submittedName>
        <fullName evidence="3">Uncharacterized protein</fullName>
    </submittedName>
</protein>
<dbReference type="EMBL" id="LR586016">
    <property type="protein sequence ID" value="VIP05067.1"/>
    <property type="molecule type" value="Genomic_DNA"/>
</dbReference>
<evidence type="ECO:0000313" key="1">
    <source>
        <dbReference type="EMBL" id="VIP02733.1"/>
    </source>
</evidence>
<keyword evidence="4" id="KW-1185">Reference proteome</keyword>
<dbReference type="InParanoid" id="A0A6C2YUN4"/>
<dbReference type="Proteomes" id="UP000464378">
    <property type="component" value="Chromosome"/>
</dbReference>
<proteinExistence type="predicted"/>
<reference evidence="3" key="1">
    <citation type="submission" date="2019-04" db="EMBL/GenBank/DDBJ databases">
        <authorList>
            <consortium name="Science for Life Laboratories"/>
        </authorList>
    </citation>
    <scope>NUCLEOTIDE SEQUENCE</scope>
    <source>
        <strain evidence="3">MBLW1</strain>
    </source>
</reference>
<dbReference type="EMBL" id="LR586016">
    <property type="protein sequence ID" value="VIP03100.1"/>
    <property type="molecule type" value="Genomic_DNA"/>
</dbReference>
<dbReference type="KEGG" id="tim:GMBLW1_41260"/>
<accession>A0A6C2YUN4</accession>
<evidence type="ECO:0000313" key="2">
    <source>
        <dbReference type="EMBL" id="VIP03100.1"/>
    </source>
</evidence>
<evidence type="ECO:0000313" key="3">
    <source>
        <dbReference type="EMBL" id="VIP05067.1"/>
    </source>
</evidence>
<sequence>MISTHFTAPPPVPHTPIFLKIVSIQGSSLVEREDFTTDLTTRLRAL</sequence>
<gene>
    <name evidence="2" type="ORF">GMBLW1_08600</name>
    <name evidence="1" type="ORF">GMBLW1_12270</name>
    <name evidence="3" type="ORF">GMBLW1_41260</name>
</gene>
<organism evidence="3">
    <name type="scientific">Tuwongella immobilis</name>
    <dbReference type="NCBI Taxonomy" id="692036"/>
    <lineage>
        <taxon>Bacteria</taxon>
        <taxon>Pseudomonadati</taxon>
        <taxon>Planctomycetota</taxon>
        <taxon>Planctomycetia</taxon>
        <taxon>Gemmatales</taxon>
        <taxon>Gemmataceae</taxon>
        <taxon>Tuwongella</taxon>
    </lineage>
</organism>
<dbReference type="KEGG" id="tim:GMBLW1_12270"/>
<dbReference type="EMBL" id="LR593887">
    <property type="protein sequence ID" value="VTS07490.1"/>
    <property type="molecule type" value="Genomic_DNA"/>
</dbReference>
<dbReference type="EMBL" id="LR586016">
    <property type="protein sequence ID" value="VIP02733.1"/>
    <property type="molecule type" value="Genomic_DNA"/>
</dbReference>
<name>A0A6C2YUN4_9BACT</name>
<dbReference type="AlphaFoldDB" id="A0A6C2YUN4"/>
<dbReference type="EMBL" id="LR593887">
    <property type="protein sequence ID" value="VTS02289.1"/>
    <property type="molecule type" value="Genomic_DNA"/>
</dbReference>